<proteinExistence type="predicted"/>
<name>A0A2R8Z6H1_PANPA</name>
<reference evidence="2 3" key="1">
    <citation type="journal article" date="2012" name="Nature">
        <title>The bonobo genome compared with the chimpanzee and human genomes.</title>
        <authorList>
            <person name="Prufer K."/>
            <person name="Munch K."/>
            <person name="Hellmann I."/>
            <person name="Akagi K."/>
            <person name="Miller J.R."/>
            <person name="Walenz B."/>
            <person name="Koren S."/>
            <person name="Sutton G."/>
            <person name="Kodira C."/>
            <person name="Winer R."/>
            <person name="Knight J.R."/>
            <person name="Mullikin J.C."/>
            <person name="Meader S.J."/>
            <person name="Ponting C.P."/>
            <person name="Lunter G."/>
            <person name="Higashino S."/>
            <person name="Hobolth A."/>
            <person name="Dutheil J."/>
            <person name="Karakoc E."/>
            <person name="Alkan C."/>
            <person name="Sajjadian S."/>
            <person name="Catacchio C.R."/>
            <person name="Ventura M."/>
            <person name="Marques-Bonet T."/>
            <person name="Eichler E.E."/>
            <person name="Andre C."/>
            <person name="Atencia R."/>
            <person name="Mugisha L."/>
            <person name="Junhold J."/>
            <person name="Patterson N."/>
            <person name="Siebauer M."/>
            <person name="Good J.M."/>
            <person name="Fischer A."/>
            <person name="Ptak S.E."/>
            <person name="Lachmann M."/>
            <person name="Symer D.E."/>
            <person name="Mailund T."/>
            <person name="Schierup M.H."/>
            <person name="Andres A.M."/>
            <person name="Kelso J."/>
            <person name="Paabo S."/>
        </authorList>
    </citation>
    <scope>NUCLEOTIDE SEQUENCE [LARGE SCALE GENOMIC DNA]</scope>
</reference>
<protein>
    <submittedName>
        <fullName evidence="2">Uncharacterized protein</fullName>
    </submittedName>
</protein>
<evidence type="ECO:0000313" key="2">
    <source>
        <dbReference type="Ensembl" id="ENSPPAP00000000379.1"/>
    </source>
</evidence>
<reference evidence="2" key="3">
    <citation type="submission" date="2025-09" db="UniProtKB">
        <authorList>
            <consortium name="Ensembl"/>
        </authorList>
    </citation>
    <scope>IDENTIFICATION</scope>
</reference>
<dbReference type="AlphaFoldDB" id="A0A2R8Z6H1"/>
<dbReference type="GeneTree" id="ENSGT00390000006028"/>
<keyword evidence="3" id="KW-1185">Reference proteome</keyword>
<feature type="compositionally biased region" description="Gly residues" evidence="1">
    <location>
        <begin position="19"/>
        <end position="29"/>
    </location>
</feature>
<reference evidence="2" key="2">
    <citation type="submission" date="2025-08" db="UniProtKB">
        <authorList>
            <consortium name="Ensembl"/>
        </authorList>
    </citation>
    <scope>IDENTIFICATION</scope>
</reference>
<dbReference type="Proteomes" id="UP000240080">
    <property type="component" value="Chromosome X"/>
</dbReference>
<feature type="region of interest" description="Disordered" evidence="1">
    <location>
        <begin position="1"/>
        <end position="40"/>
    </location>
</feature>
<dbReference type="EMBL" id="AJFE02064662">
    <property type="status" value="NOT_ANNOTATED_CDS"/>
    <property type="molecule type" value="Genomic_DNA"/>
</dbReference>
<sequence length="149" mass="16003">MGMGWKTAMSATWCSPEGQGMGQGPGREVGGNSAASGPASPIRDPCLSEAGLKGPPSAHPLRLCLLHRLVCFSGGLTSIQLSSRTCCSHQWAQLFSPACFPQWRAPGCSLDDSRSLTRIRPVHLPGPSLDWLWRPSPRKPPFFSRSPPP</sequence>
<evidence type="ECO:0000256" key="1">
    <source>
        <dbReference type="SAM" id="MobiDB-lite"/>
    </source>
</evidence>
<organism evidence="2 3">
    <name type="scientific">Pan paniscus</name>
    <name type="common">Pygmy chimpanzee</name>
    <name type="synonym">Bonobo</name>
    <dbReference type="NCBI Taxonomy" id="9597"/>
    <lineage>
        <taxon>Eukaryota</taxon>
        <taxon>Metazoa</taxon>
        <taxon>Chordata</taxon>
        <taxon>Craniata</taxon>
        <taxon>Vertebrata</taxon>
        <taxon>Euteleostomi</taxon>
        <taxon>Mammalia</taxon>
        <taxon>Eutheria</taxon>
        <taxon>Euarchontoglires</taxon>
        <taxon>Primates</taxon>
        <taxon>Haplorrhini</taxon>
        <taxon>Catarrhini</taxon>
        <taxon>Hominidae</taxon>
        <taxon>Pan</taxon>
    </lineage>
</organism>
<dbReference type="Bgee" id="ENSPPAG00000001287">
    <property type="expression patterns" value="Expressed in heart and 5 other cell types or tissues"/>
</dbReference>
<accession>A0A2R8Z6H1</accession>
<dbReference type="OMA" id="SPIRAPC"/>
<evidence type="ECO:0000313" key="3">
    <source>
        <dbReference type="Proteomes" id="UP000240080"/>
    </source>
</evidence>
<dbReference type="Ensembl" id="ENSPPAT00000001367.1">
    <property type="protein sequence ID" value="ENSPPAP00000000379.1"/>
    <property type="gene ID" value="ENSPPAG00000001287.1"/>
</dbReference>
<dbReference type="EMBL" id="AJFE02064661">
    <property type="status" value="NOT_ANNOTATED_CDS"/>
    <property type="molecule type" value="Genomic_DNA"/>
</dbReference>